<evidence type="ECO:0000256" key="2">
    <source>
        <dbReference type="ARBA" id="ARBA00022801"/>
    </source>
</evidence>
<dbReference type="PIRSF" id="PIRSF003230">
    <property type="entry name" value="YbgC"/>
    <property type="match status" value="1"/>
</dbReference>
<dbReference type="InterPro" id="IPR006684">
    <property type="entry name" value="YbgC/YbaW"/>
</dbReference>
<dbReference type="Gene3D" id="3.10.129.10">
    <property type="entry name" value="Hotdog Thioesterase"/>
    <property type="match status" value="1"/>
</dbReference>
<dbReference type="PANTHER" id="PTHR31793:SF27">
    <property type="entry name" value="NOVEL THIOESTERASE SUPERFAMILY DOMAIN AND SAPOSIN A-TYPE DOMAIN CONTAINING PROTEIN (0610012H03RIK)"/>
    <property type="match status" value="1"/>
</dbReference>
<dbReference type="Proteomes" id="UP000886752">
    <property type="component" value="Unassembled WGS sequence"/>
</dbReference>
<dbReference type="AlphaFoldDB" id="A0A9D1TNH3"/>
<organism evidence="3 4">
    <name type="scientific">Candidatus Desulfovibrio intestinipullorum</name>
    <dbReference type="NCBI Taxonomy" id="2838536"/>
    <lineage>
        <taxon>Bacteria</taxon>
        <taxon>Pseudomonadati</taxon>
        <taxon>Thermodesulfobacteriota</taxon>
        <taxon>Desulfovibrionia</taxon>
        <taxon>Desulfovibrionales</taxon>
        <taxon>Desulfovibrionaceae</taxon>
        <taxon>Desulfovibrio</taxon>
    </lineage>
</organism>
<dbReference type="GO" id="GO:0047617">
    <property type="term" value="F:fatty acyl-CoA hydrolase activity"/>
    <property type="evidence" value="ECO:0007669"/>
    <property type="project" value="TreeGrafter"/>
</dbReference>
<reference evidence="3" key="2">
    <citation type="submission" date="2021-04" db="EMBL/GenBank/DDBJ databases">
        <authorList>
            <person name="Gilroy R."/>
        </authorList>
    </citation>
    <scope>NUCLEOTIDE SEQUENCE</scope>
    <source>
        <strain evidence="3">ChiHecec2B26-446</strain>
    </source>
</reference>
<dbReference type="InterPro" id="IPR029069">
    <property type="entry name" value="HotDog_dom_sf"/>
</dbReference>
<evidence type="ECO:0000313" key="3">
    <source>
        <dbReference type="EMBL" id="HIV99597.1"/>
    </source>
</evidence>
<gene>
    <name evidence="3" type="ORF">H9894_00130</name>
</gene>
<name>A0A9D1TNH3_9BACT</name>
<dbReference type="Pfam" id="PF13279">
    <property type="entry name" value="4HBT_2"/>
    <property type="match status" value="1"/>
</dbReference>
<keyword evidence="2" id="KW-0378">Hydrolase</keyword>
<dbReference type="EMBL" id="DXHV01000004">
    <property type="protein sequence ID" value="HIV99597.1"/>
    <property type="molecule type" value="Genomic_DNA"/>
</dbReference>
<dbReference type="CDD" id="cd00586">
    <property type="entry name" value="4HBT"/>
    <property type="match status" value="1"/>
</dbReference>
<comment type="caution">
    <text evidence="3">The sequence shown here is derived from an EMBL/GenBank/DDBJ whole genome shotgun (WGS) entry which is preliminary data.</text>
</comment>
<dbReference type="NCBIfam" id="TIGR00051">
    <property type="entry name" value="YbgC/FadM family acyl-CoA thioesterase"/>
    <property type="match status" value="1"/>
</dbReference>
<protein>
    <submittedName>
        <fullName evidence="3">Acyl-CoA thioesterase</fullName>
    </submittedName>
</protein>
<proteinExistence type="inferred from homology"/>
<dbReference type="SUPFAM" id="SSF54637">
    <property type="entry name" value="Thioesterase/thiol ester dehydrase-isomerase"/>
    <property type="match status" value="1"/>
</dbReference>
<dbReference type="PANTHER" id="PTHR31793">
    <property type="entry name" value="4-HYDROXYBENZOYL-COA THIOESTERASE FAMILY MEMBER"/>
    <property type="match status" value="1"/>
</dbReference>
<dbReference type="InterPro" id="IPR050563">
    <property type="entry name" value="4-hydroxybenzoyl-CoA_TE"/>
</dbReference>
<evidence type="ECO:0000313" key="4">
    <source>
        <dbReference type="Proteomes" id="UP000886752"/>
    </source>
</evidence>
<comment type="similarity">
    <text evidence="1">Belongs to the 4-hydroxybenzoyl-CoA thioesterase family.</text>
</comment>
<accession>A0A9D1TNH3</accession>
<sequence>MSLSATFPAPWIWLGHRISYGETDTMGIVYYAEYLHIFERARDAYIRLSGFSYNVVEERGIYLPVREVQCRYRSPARFDDVVHCRVAISEWGRASLTFTYELTNETRDRILVTGMTQHAAADASGKPVRMPEWLKHITDNIPHDTFVSL</sequence>
<reference evidence="3" key="1">
    <citation type="journal article" date="2021" name="PeerJ">
        <title>Extensive microbial diversity within the chicken gut microbiome revealed by metagenomics and culture.</title>
        <authorList>
            <person name="Gilroy R."/>
            <person name="Ravi A."/>
            <person name="Getino M."/>
            <person name="Pursley I."/>
            <person name="Horton D.L."/>
            <person name="Alikhan N.F."/>
            <person name="Baker D."/>
            <person name="Gharbi K."/>
            <person name="Hall N."/>
            <person name="Watson M."/>
            <person name="Adriaenssens E.M."/>
            <person name="Foster-Nyarko E."/>
            <person name="Jarju S."/>
            <person name="Secka A."/>
            <person name="Antonio M."/>
            <person name="Oren A."/>
            <person name="Chaudhuri R.R."/>
            <person name="La Ragione R."/>
            <person name="Hildebrand F."/>
            <person name="Pallen M.J."/>
        </authorList>
    </citation>
    <scope>NUCLEOTIDE SEQUENCE</scope>
    <source>
        <strain evidence="3">ChiHecec2B26-446</strain>
    </source>
</reference>
<evidence type="ECO:0000256" key="1">
    <source>
        <dbReference type="ARBA" id="ARBA00005953"/>
    </source>
</evidence>